<dbReference type="AlphaFoldDB" id="A0A194PDG2"/>
<accession>A0A194PDG2</accession>
<evidence type="ECO:0000313" key="2">
    <source>
        <dbReference type="Proteomes" id="UP000053268"/>
    </source>
</evidence>
<reference evidence="1 2" key="1">
    <citation type="journal article" date="2015" name="Nat. Commun.">
        <title>Outbred genome sequencing and CRISPR/Cas9 gene editing in butterflies.</title>
        <authorList>
            <person name="Li X."/>
            <person name="Fan D."/>
            <person name="Zhang W."/>
            <person name="Liu G."/>
            <person name="Zhang L."/>
            <person name="Zhao L."/>
            <person name="Fang X."/>
            <person name="Chen L."/>
            <person name="Dong Y."/>
            <person name="Chen Y."/>
            <person name="Ding Y."/>
            <person name="Zhao R."/>
            <person name="Feng M."/>
            <person name="Zhu Y."/>
            <person name="Feng Y."/>
            <person name="Jiang X."/>
            <person name="Zhu D."/>
            <person name="Xiang H."/>
            <person name="Feng X."/>
            <person name="Li S."/>
            <person name="Wang J."/>
            <person name="Zhang G."/>
            <person name="Kronforst M.R."/>
            <person name="Wang W."/>
        </authorList>
    </citation>
    <scope>NUCLEOTIDE SEQUENCE [LARGE SCALE GENOMIC DNA]</scope>
    <source>
        <strain evidence="1">Ya'a_city_454_Px</strain>
        <tissue evidence="1">Whole body</tissue>
    </source>
</reference>
<dbReference type="Proteomes" id="UP000053268">
    <property type="component" value="Unassembled WGS sequence"/>
</dbReference>
<proteinExistence type="predicted"/>
<protein>
    <submittedName>
        <fullName evidence="1">Uncharacterized protein</fullName>
    </submittedName>
</protein>
<gene>
    <name evidence="1" type="ORF">RR46_14791</name>
</gene>
<dbReference type="EMBL" id="KQ459606">
    <property type="protein sequence ID" value="KPI91287.1"/>
    <property type="molecule type" value="Genomic_DNA"/>
</dbReference>
<evidence type="ECO:0000313" key="1">
    <source>
        <dbReference type="EMBL" id="KPI91287.1"/>
    </source>
</evidence>
<name>A0A194PDG2_PAPXU</name>
<keyword evidence="2" id="KW-1185">Reference proteome</keyword>
<organism evidence="1 2">
    <name type="scientific">Papilio xuthus</name>
    <name type="common">Asian swallowtail butterfly</name>
    <dbReference type="NCBI Taxonomy" id="66420"/>
    <lineage>
        <taxon>Eukaryota</taxon>
        <taxon>Metazoa</taxon>
        <taxon>Ecdysozoa</taxon>
        <taxon>Arthropoda</taxon>
        <taxon>Hexapoda</taxon>
        <taxon>Insecta</taxon>
        <taxon>Pterygota</taxon>
        <taxon>Neoptera</taxon>
        <taxon>Endopterygota</taxon>
        <taxon>Lepidoptera</taxon>
        <taxon>Glossata</taxon>
        <taxon>Ditrysia</taxon>
        <taxon>Papilionoidea</taxon>
        <taxon>Papilionidae</taxon>
        <taxon>Papilioninae</taxon>
        <taxon>Papilio</taxon>
    </lineage>
</organism>
<sequence length="72" mass="8314">MTFVLSMLSTSMYVNHNADKNQTIFLDYRLMRNIVLPEDPFLPGHRNRRLRAIDGNMNNVGLTSDVVFNGRD</sequence>